<dbReference type="EMBL" id="CAAHFG010000001">
    <property type="protein sequence ID" value="VGO13524.1"/>
    <property type="molecule type" value="Genomic_DNA"/>
</dbReference>
<proteinExistence type="predicted"/>
<dbReference type="SUPFAM" id="SSF53649">
    <property type="entry name" value="Alkaline phosphatase-like"/>
    <property type="match status" value="1"/>
</dbReference>
<dbReference type="Proteomes" id="UP000366872">
    <property type="component" value="Unassembled WGS sequence"/>
</dbReference>
<protein>
    <submittedName>
        <fullName evidence="4">Arylsulfatase</fullName>
    </submittedName>
</protein>
<keyword evidence="2" id="KW-0732">Signal</keyword>
<evidence type="ECO:0000313" key="4">
    <source>
        <dbReference type="EMBL" id="VGO13524.1"/>
    </source>
</evidence>
<evidence type="ECO:0000256" key="2">
    <source>
        <dbReference type="SAM" id="SignalP"/>
    </source>
</evidence>
<gene>
    <name evidence="4" type="ORF">PDESU_02081</name>
</gene>
<dbReference type="InterPro" id="IPR000917">
    <property type="entry name" value="Sulfatase_N"/>
</dbReference>
<dbReference type="InterPro" id="IPR017850">
    <property type="entry name" value="Alkaline_phosphatase_core_sf"/>
</dbReference>
<keyword evidence="1" id="KW-0812">Transmembrane</keyword>
<reference evidence="4 5" key="1">
    <citation type="submission" date="2019-04" db="EMBL/GenBank/DDBJ databases">
        <authorList>
            <person name="Van Vliet M D."/>
        </authorList>
    </citation>
    <scope>NUCLEOTIDE SEQUENCE [LARGE SCALE GENOMIC DNA]</scope>
    <source>
        <strain evidence="4 5">F1</strain>
    </source>
</reference>
<sequence length="626" mass="70913">MNNNQVGRRNILKYSAVGIAMAATARAQAEEQATARGSNGKRYKKETRKTEVLVVGGGTAGTPTYFSRLLDFEKRVIFVASHVTEEKRIIRMTNKYNLIAGLVCFCLSAGSFAAERPNLLILLTDDQKLDSLGCYKQEQPLPTPNIDKLAADGIRFNNGFVTTPICAISRACILTGRYSCKSGMTKFKSLMPQPVFEKSYNMLLQNAGYYTGQIGKYGVRSTKEQLARFDFYDASMDQGPMFRNYKGKKLHDSAWLTQRTSDFLDTVPAGKPFCLQVNYKAPHASSCPAPEDDHRLDDYIFEKNPLDNEEAAALVPEIVRNSFLGVCYYKDLYGGSGFNPIGGNYKELYGDGDPSLFSRQYYEKIASVERSVGQIRAMLEKRGLADNTVIIFLSDHGNHFGEKQLYAKWSPYEQSLRVPFIVYDPRPQAQKGQVRDEMVLNIDVAPTLLSLAGVKVPEVMDGKSLLPLITSASPVESKDWRTEFFFEHYHSGCKGVYIARNEGVRTVDAKYLRWIDPPQPIEEVFDLSKDPDELKNLVNNPEHQERVKKLRSTFDEWRQANPANYEHIPSKTFNAPEIDWAQFKKKNAKDYKKIAAAVNQLGVTWEQATDDWETRKKIWNATKIYY</sequence>
<name>A0A6C2U1I9_PONDE</name>
<dbReference type="PANTHER" id="PTHR43108">
    <property type="entry name" value="N-ACETYLGLUCOSAMINE-6-SULFATASE FAMILY MEMBER"/>
    <property type="match status" value="1"/>
</dbReference>
<dbReference type="Pfam" id="PF00884">
    <property type="entry name" value="Sulfatase"/>
    <property type="match status" value="1"/>
</dbReference>
<organism evidence="4 5">
    <name type="scientific">Pontiella desulfatans</name>
    <dbReference type="NCBI Taxonomy" id="2750659"/>
    <lineage>
        <taxon>Bacteria</taxon>
        <taxon>Pseudomonadati</taxon>
        <taxon>Kiritimatiellota</taxon>
        <taxon>Kiritimatiellia</taxon>
        <taxon>Kiritimatiellales</taxon>
        <taxon>Pontiellaceae</taxon>
        <taxon>Pontiella</taxon>
    </lineage>
</organism>
<evidence type="ECO:0000256" key="1">
    <source>
        <dbReference type="SAM" id="Phobius"/>
    </source>
</evidence>
<accession>A0A6C2U1I9</accession>
<keyword evidence="5" id="KW-1185">Reference proteome</keyword>
<dbReference type="RefSeq" id="WP_136079093.1">
    <property type="nucleotide sequence ID" value="NZ_CAAHFG010000001.1"/>
</dbReference>
<dbReference type="Gene3D" id="3.40.720.10">
    <property type="entry name" value="Alkaline Phosphatase, subunit A"/>
    <property type="match status" value="1"/>
</dbReference>
<dbReference type="InterPro" id="IPR006311">
    <property type="entry name" value="TAT_signal"/>
</dbReference>
<keyword evidence="1" id="KW-0472">Membrane</keyword>
<keyword evidence="1" id="KW-1133">Transmembrane helix</keyword>
<feature type="signal peptide" evidence="2">
    <location>
        <begin position="1"/>
        <end position="29"/>
    </location>
</feature>
<feature type="transmembrane region" description="Helical" evidence="1">
    <location>
        <begin position="96"/>
        <end position="114"/>
    </location>
</feature>
<dbReference type="PROSITE" id="PS51318">
    <property type="entry name" value="TAT"/>
    <property type="match status" value="1"/>
</dbReference>
<dbReference type="AlphaFoldDB" id="A0A6C2U1I9"/>
<evidence type="ECO:0000313" key="5">
    <source>
        <dbReference type="Proteomes" id="UP000366872"/>
    </source>
</evidence>
<feature type="chain" id="PRO_5029009643" evidence="2">
    <location>
        <begin position="30"/>
        <end position="626"/>
    </location>
</feature>
<feature type="domain" description="Sulfatase N-terminal" evidence="3">
    <location>
        <begin position="117"/>
        <end position="454"/>
    </location>
</feature>
<dbReference type="PANTHER" id="PTHR43108:SF6">
    <property type="entry name" value="N-SULPHOGLUCOSAMINE SULPHOHYDROLASE"/>
    <property type="match status" value="1"/>
</dbReference>
<evidence type="ECO:0000259" key="3">
    <source>
        <dbReference type="Pfam" id="PF00884"/>
    </source>
</evidence>